<dbReference type="AlphaFoldDB" id="A0A2B7X0Q0"/>
<protein>
    <recommendedName>
        <fullName evidence="3">Protein-ribulosamine 3-kinase</fullName>
    </recommendedName>
</protein>
<gene>
    <name evidence="1" type="ORF">GX51_04743</name>
</gene>
<dbReference type="STRING" id="2060905.A0A2B7X0Q0"/>
<keyword evidence="2" id="KW-1185">Reference proteome</keyword>
<reference evidence="1 2" key="1">
    <citation type="submission" date="2017-10" db="EMBL/GenBank/DDBJ databases">
        <title>Comparative genomics in systemic dimorphic fungi from Ajellomycetaceae.</title>
        <authorList>
            <person name="Munoz J.F."/>
            <person name="Mcewen J.G."/>
            <person name="Clay O.K."/>
            <person name="Cuomo C.A."/>
        </authorList>
    </citation>
    <scope>NUCLEOTIDE SEQUENCE [LARGE SCALE GENOMIC DNA]</scope>
    <source>
        <strain evidence="1 2">UAMH130</strain>
    </source>
</reference>
<evidence type="ECO:0000313" key="1">
    <source>
        <dbReference type="EMBL" id="PGH02302.1"/>
    </source>
</evidence>
<dbReference type="Pfam" id="PF03881">
    <property type="entry name" value="Fructosamin_kin"/>
    <property type="match status" value="1"/>
</dbReference>
<evidence type="ECO:0008006" key="3">
    <source>
        <dbReference type="Google" id="ProtNLM"/>
    </source>
</evidence>
<evidence type="ECO:0000313" key="2">
    <source>
        <dbReference type="Proteomes" id="UP000224080"/>
    </source>
</evidence>
<proteinExistence type="predicted"/>
<dbReference type="PANTHER" id="PTHR12149">
    <property type="entry name" value="FRUCTOSAMINE 3 KINASE-RELATED PROTEIN"/>
    <property type="match status" value="1"/>
</dbReference>
<dbReference type="EMBL" id="PDNC01000061">
    <property type="protein sequence ID" value="PGH02302.1"/>
    <property type="molecule type" value="Genomic_DNA"/>
</dbReference>
<dbReference type="Proteomes" id="UP000224080">
    <property type="component" value="Unassembled WGS sequence"/>
</dbReference>
<dbReference type="OrthoDB" id="5772781at2759"/>
<dbReference type="PANTHER" id="PTHR12149:SF8">
    <property type="entry name" value="PROTEIN-RIBULOSAMINE 3-KINASE"/>
    <property type="match status" value="1"/>
</dbReference>
<name>A0A2B7X0Q0_9EURO</name>
<dbReference type="InterPro" id="IPR016477">
    <property type="entry name" value="Fructo-/Ketosamine-3-kinase"/>
</dbReference>
<organism evidence="1 2">
    <name type="scientific">Blastomyces parvus</name>
    <dbReference type="NCBI Taxonomy" id="2060905"/>
    <lineage>
        <taxon>Eukaryota</taxon>
        <taxon>Fungi</taxon>
        <taxon>Dikarya</taxon>
        <taxon>Ascomycota</taxon>
        <taxon>Pezizomycotina</taxon>
        <taxon>Eurotiomycetes</taxon>
        <taxon>Eurotiomycetidae</taxon>
        <taxon>Onygenales</taxon>
        <taxon>Ajellomycetaceae</taxon>
        <taxon>Blastomyces</taxon>
    </lineage>
</organism>
<accession>A0A2B7X0Q0</accession>
<sequence>MFVNHPHVNRPNNVMPVEDIVPPKTRGNFHLNEVVIKQLPIPGTRVISSLAYGRSLWGECAKITTGLPDGTTKNYFLKVSFWDNSNWVLCYLLTQHKVIAGPKASIISEGEFESIQALNYVMPSLAPTPWTRGKYIDEESYFMLMDFREVGKQPPDPAIFAARLAELHKKSVSPTGKFGFHTTTCHGTTTQITDV</sequence>
<comment type="caution">
    <text evidence="1">The sequence shown here is derived from an EMBL/GenBank/DDBJ whole genome shotgun (WGS) entry which is preliminary data.</text>
</comment>